<evidence type="ECO:0000256" key="6">
    <source>
        <dbReference type="PROSITE-ProRule" id="PRU00169"/>
    </source>
</evidence>
<dbReference type="InterPro" id="IPR011006">
    <property type="entry name" value="CheY-like_superfamily"/>
</dbReference>
<dbReference type="InterPro" id="IPR039420">
    <property type="entry name" value="WalR-like"/>
</dbReference>
<keyword evidence="9" id="KW-1185">Reference proteome</keyword>
<keyword evidence="2" id="KW-0902">Two-component regulatory system</keyword>
<dbReference type="GO" id="GO:0000976">
    <property type="term" value="F:transcription cis-regulatory region binding"/>
    <property type="evidence" value="ECO:0007669"/>
    <property type="project" value="TreeGrafter"/>
</dbReference>
<sequence>MPSRKTRTLQARSGGTLLDFEGASILVADDDRVVRRIVVAKLYGLGYEVEEAEDGQEVLEILEEGEIPDLLITDSNMPRVNGLQLVRRLRESEDAALSLLPIIMLTARQSERDIIQGLETGLDDYVIKPFSPDELAARVQTVLWRSGKRRDSE</sequence>
<dbReference type="AlphaFoldDB" id="A0A6G8PTB9"/>
<dbReference type="KEGG" id="rmar:GBA65_02555"/>
<dbReference type="SMART" id="SM00448">
    <property type="entry name" value="REC"/>
    <property type="match status" value="1"/>
</dbReference>
<keyword evidence="5" id="KW-0804">Transcription</keyword>
<evidence type="ECO:0000256" key="5">
    <source>
        <dbReference type="ARBA" id="ARBA00023163"/>
    </source>
</evidence>
<dbReference type="Gene3D" id="3.40.50.2300">
    <property type="match status" value="1"/>
</dbReference>
<dbReference type="InterPro" id="IPR001789">
    <property type="entry name" value="Sig_transdc_resp-reg_receiver"/>
</dbReference>
<dbReference type="CDD" id="cd17574">
    <property type="entry name" value="REC_OmpR"/>
    <property type="match status" value="1"/>
</dbReference>
<organism evidence="8 9">
    <name type="scientific">Rubrobacter marinus</name>
    <dbReference type="NCBI Taxonomy" id="2653852"/>
    <lineage>
        <taxon>Bacteria</taxon>
        <taxon>Bacillati</taxon>
        <taxon>Actinomycetota</taxon>
        <taxon>Rubrobacteria</taxon>
        <taxon>Rubrobacterales</taxon>
        <taxon>Rubrobacteraceae</taxon>
        <taxon>Rubrobacter</taxon>
    </lineage>
</organism>
<evidence type="ECO:0000256" key="4">
    <source>
        <dbReference type="ARBA" id="ARBA00023125"/>
    </source>
</evidence>
<keyword evidence="4" id="KW-0238">DNA-binding</keyword>
<accession>A0A6G8PTB9</accession>
<dbReference type="PANTHER" id="PTHR48111">
    <property type="entry name" value="REGULATOR OF RPOS"/>
    <property type="match status" value="1"/>
</dbReference>
<evidence type="ECO:0000259" key="7">
    <source>
        <dbReference type="PROSITE" id="PS50110"/>
    </source>
</evidence>
<dbReference type="GO" id="GO:0006355">
    <property type="term" value="P:regulation of DNA-templated transcription"/>
    <property type="evidence" value="ECO:0007669"/>
    <property type="project" value="TreeGrafter"/>
</dbReference>
<reference evidence="8 9" key="1">
    <citation type="submission" date="2019-10" db="EMBL/GenBank/DDBJ databases">
        <title>Rubrobacter sp nov SCSIO 52915 isolated from a deep-sea sediment in the South China Sea.</title>
        <authorList>
            <person name="Chen R.W."/>
        </authorList>
    </citation>
    <scope>NUCLEOTIDE SEQUENCE [LARGE SCALE GENOMIC DNA]</scope>
    <source>
        <strain evidence="8 9">SCSIO 52915</strain>
    </source>
</reference>
<dbReference type="EMBL" id="CP045121">
    <property type="protein sequence ID" value="QIN77573.1"/>
    <property type="molecule type" value="Genomic_DNA"/>
</dbReference>
<evidence type="ECO:0000313" key="9">
    <source>
        <dbReference type="Proteomes" id="UP000502706"/>
    </source>
</evidence>
<dbReference type="Pfam" id="PF00072">
    <property type="entry name" value="Response_reg"/>
    <property type="match status" value="1"/>
</dbReference>
<dbReference type="GO" id="GO:0000156">
    <property type="term" value="F:phosphorelay response regulator activity"/>
    <property type="evidence" value="ECO:0007669"/>
    <property type="project" value="TreeGrafter"/>
</dbReference>
<name>A0A6G8PTB9_9ACTN</name>
<feature type="modified residue" description="4-aspartylphosphate" evidence="6">
    <location>
        <position position="74"/>
    </location>
</feature>
<dbReference type="GO" id="GO:0005829">
    <property type="term" value="C:cytosol"/>
    <property type="evidence" value="ECO:0007669"/>
    <property type="project" value="TreeGrafter"/>
</dbReference>
<dbReference type="GO" id="GO:0032993">
    <property type="term" value="C:protein-DNA complex"/>
    <property type="evidence" value="ECO:0007669"/>
    <property type="project" value="TreeGrafter"/>
</dbReference>
<keyword evidence="3" id="KW-0805">Transcription regulation</keyword>
<feature type="domain" description="Response regulatory" evidence="7">
    <location>
        <begin position="24"/>
        <end position="143"/>
    </location>
</feature>
<evidence type="ECO:0000256" key="3">
    <source>
        <dbReference type="ARBA" id="ARBA00023015"/>
    </source>
</evidence>
<evidence type="ECO:0000313" key="8">
    <source>
        <dbReference type="EMBL" id="QIN77573.1"/>
    </source>
</evidence>
<gene>
    <name evidence="8" type="ORF">GBA65_02555</name>
</gene>
<evidence type="ECO:0000256" key="2">
    <source>
        <dbReference type="ARBA" id="ARBA00023012"/>
    </source>
</evidence>
<evidence type="ECO:0000256" key="1">
    <source>
        <dbReference type="ARBA" id="ARBA00022553"/>
    </source>
</evidence>
<dbReference type="PROSITE" id="PS50110">
    <property type="entry name" value="RESPONSE_REGULATORY"/>
    <property type="match status" value="1"/>
</dbReference>
<dbReference type="SUPFAM" id="SSF52172">
    <property type="entry name" value="CheY-like"/>
    <property type="match status" value="1"/>
</dbReference>
<keyword evidence="1 6" id="KW-0597">Phosphoprotein</keyword>
<dbReference type="Proteomes" id="UP000502706">
    <property type="component" value="Chromosome"/>
</dbReference>
<proteinExistence type="predicted"/>
<dbReference type="PANTHER" id="PTHR48111:SF1">
    <property type="entry name" value="TWO-COMPONENT RESPONSE REGULATOR ORR33"/>
    <property type="match status" value="1"/>
</dbReference>
<protein>
    <submittedName>
        <fullName evidence="8">Response regulator</fullName>
    </submittedName>
</protein>